<feature type="coiled-coil region" evidence="1">
    <location>
        <begin position="772"/>
        <end position="803"/>
    </location>
</feature>
<feature type="compositionally biased region" description="Low complexity" evidence="2">
    <location>
        <begin position="401"/>
        <end position="413"/>
    </location>
</feature>
<feature type="region of interest" description="Disordered" evidence="2">
    <location>
        <begin position="51"/>
        <end position="96"/>
    </location>
</feature>
<organism evidence="3 4">
    <name type="scientific">Anopheles dirus</name>
    <dbReference type="NCBI Taxonomy" id="7168"/>
    <lineage>
        <taxon>Eukaryota</taxon>
        <taxon>Metazoa</taxon>
        <taxon>Ecdysozoa</taxon>
        <taxon>Arthropoda</taxon>
        <taxon>Hexapoda</taxon>
        <taxon>Insecta</taxon>
        <taxon>Pterygota</taxon>
        <taxon>Neoptera</taxon>
        <taxon>Endopterygota</taxon>
        <taxon>Diptera</taxon>
        <taxon>Nematocera</taxon>
        <taxon>Culicoidea</taxon>
        <taxon>Culicidae</taxon>
        <taxon>Anophelinae</taxon>
        <taxon>Anopheles</taxon>
    </lineage>
</organism>
<feature type="coiled-coil region" evidence="1">
    <location>
        <begin position="646"/>
        <end position="687"/>
    </location>
</feature>
<sequence>MNGPPGISLFNDGTSINLNHSVLDRQRLEEEEEDLADQKRRQEQLANELENAFDDLECDDNDTLNSLNYRSNYSDEDADDDIGRGSKRPPAPTGPLPTIHPGNGMRAFEQEHASAPVIAKDHGGAAVRELRLLLESKSRELEHATRELYEQRHKHEQQIGELDKRLLIEQAEKDRAIMTRDQTRELLVQSKTKISELEDANDKLRTKVAALEDRNVALVAEMEQKNMMLQDSLHRYRMLEQNTAQKADRHTDALLKQTEERHNAKVAMMQQQVDNLRSELDERQQECRRLEARYGELQKSREAMLIEQSESVQRLQEQLEDSQRQCSNLLSKGKHQVDFEHERLRLRSRINALEQEHTGMRQTISDLTSRLEKTNAELELMDSVVHGRQEDDDDDGESGERGQAATGQQQDATAGGYTFAQRNLIGSTPNNAQLQRDRGAGDCNNRVVRLKNELMVCMTGQKEKRETIRQLEANLQAKDAELEQLKKDESETLVQMNQYKEEAFRLTSKCKILEQELNKLTPAGSTPSNKGTDRSAATAAGGSNRRQSSYDVRQEALEDKIFTLQQAKLEADERVEGLERERDTLADKCKKLTTDASSCASLRLEVEKQKFLLTDAQSECDRLKRLYIEVSGTKEELAHELSTLRAQDSAKQIVALQEQVVSLERALQLAELKASELAKLLDKEKTNHEEVLRQLSGSGVDGASPRHGGTTPGREANAGSCKKCLDGLTQISKLEIENLKLQSTCTSQLREIGELKMQLSEHHATIGELHKRLDLKAERDHLIDELKEKAAQFEQIIRNQISTNTSTTCDSATSPRKVPSRDQSIGTSDDMPPSPPPLDEADIRRQLREQEQRVREEMARAFAAQIKQVEERFRTEFARFEENIDTLKSELYERVAELKVRNQEVEVLKCAIVTEREKVREMLAQKDTDARTLFDKQSELMGKYKTELANGQRKVQFLEGELQEKRELVASERQSMEKLIAQITAERKMYREREQELTDRFTEVEAEYQKSLDLVTEKYQSAKKTALNYKKYAEDKEQHMLKEYDRIKEGYNAALQKVQTRMKDALESKEQSLRDKIAKLEAEYEAKLQLVKRNS</sequence>
<feature type="coiled-coil region" evidence="1">
    <location>
        <begin position="461"/>
        <end position="516"/>
    </location>
</feature>
<dbReference type="STRING" id="7168.A0A182NSK9"/>
<dbReference type="Proteomes" id="UP000075884">
    <property type="component" value="Unassembled WGS sequence"/>
</dbReference>
<feature type="compositionally biased region" description="Polar residues" evidence="2">
    <location>
        <begin position="63"/>
        <end position="72"/>
    </location>
</feature>
<reference evidence="3" key="2">
    <citation type="submission" date="2020-05" db="UniProtKB">
        <authorList>
            <consortium name="EnsemblMetazoa"/>
        </authorList>
    </citation>
    <scope>IDENTIFICATION</scope>
    <source>
        <strain evidence="3">WRAIR2</strain>
    </source>
</reference>
<proteinExistence type="predicted"/>
<reference evidence="4" key="1">
    <citation type="submission" date="2013-03" db="EMBL/GenBank/DDBJ databases">
        <title>The Genome Sequence of Anopheles dirus WRAIR2.</title>
        <authorList>
            <consortium name="The Broad Institute Genomics Platform"/>
            <person name="Neafsey D.E."/>
            <person name="Walton C."/>
            <person name="Walker B."/>
            <person name="Young S.K."/>
            <person name="Zeng Q."/>
            <person name="Gargeya S."/>
            <person name="Fitzgerald M."/>
            <person name="Haas B."/>
            <person name="Abouelleil A."/>
            <person name="Allen A.W."/>
            <person name="Alvarado L."/>
            <person name="Arachchi H.M."/>
            <person name="Berlin A.M."/>
            <person name="Chapman S.B."/>
            <person name="Gainer-Dewar J."/>
            <person name="Goldberg J."/>
            <person name="Griggs A."/>
            <person name="Gujja S."/>
            <person name="Hansen M."/>
            <person name="Howarth C."/>
            <person name="Imamovic A."/>
            <person name="Ireland A."/>
            <person name="Larimer J."/>
            <person name="McCowan C."/>
            <person name="Murphy C."/>
            <person name="Pearson M."/>
            <person name="Poon T.W."/>
            <person name="Priest M."/>
            <person name="Roberts A."/>
            <person name="Saif S."/>
            <person name="Shea T."/>
            <person name="Sisk P."/>
            <person name="Sykes S."/>
            <person name="Wortman J."/>
            <person name="Nusbaum C."/>
            <person name="Birren B."/>
        </authorList>
    </citation>
    <scope>NUCLEOTIDE SEQUENCE [LARGE SCALE GENOMIC DNA]</scope>
    <source>
        <strain evidence="4">WRAIR2</strain>
    </source>
</reference>
<feature type="region of interest" description="Disordered" evidence="2">
    <location>
        <begin position="388"/>
        <end position="413"/>
    </location>
</feature>
<dbReference type="EnsemblMetazoa" id="ADIR010649-RA">
    <property type="protein sequence ID" value="ADIR010649-PA"/>
    <property type="gene ID" value="ADIR010649"/>
</dbReference>
<feature type="coiled-coil region" evidence="1">
    <location>
        <begin position="561"/>
        <end position="595"/>
    </location>
</feature>
<name>A0A182NSK9_9DIPT</name>
<accession>A0A182NSK9</accession>
<feature type="coiled-coil region" evidence="1">
    <location>
        <begin position="1063"/>
        <end position="1090"/>
    </location>
</feature>
<dbReference type="AlphaFoldDB" id="A0A182NSK9"/>
<keyword evidence="1" id="KW-0175">Coiled coil</keyword>
<feature type="region of interest" description="Disordered" evidence="2">
    <location>
        <begin position="520"/>
        <end position="550"/>
    </location>
</feature>
<evidence type="ECO:0000256" key="1">
    <source>
        <dbReference type="SAM" id="Coils"/>
    </source>
</evidence>
<feature type="region of interest" description="Disordered" evidence="2">
    <location>
        <begin position="805"/>
        <end position="841"/>
    </location>
</feature>
<feature type="coiled-coil region" evidence="1">
    <location>
        <begin position="180"/>
        <end position="221"/>
    </location>
</feature>
<feature type="compositionally biased region" description="Polar residues" evidence="2">
    <location>
        <begin position="805"/>
        <end position="814"/>
    </location>
</feature>
<feature type="region of interest" description="Disordered" evidence="2">
    <location>
        <begin position="696"/>
        <end position="718"/>
    </location>
</feature>
<feature type="compositionally biased region" description="Acidic residues" evidence="2">
    <location>
        <begin position="51"/>
        <end position="62"/>
    </location>
</feature>
<evidence type="ECO:0000256" key="2">
    <source>
        <dbReference type="SAM" id="MobiDB-lite"/>
    </source>
</evidence>
<feature type="coiled-coil region" evidence="1">
    <location>
        <begin position="259"/>
        <end position="370"/>
    </location>
</feature>
<evidence type="ECO:0000313" key="3">
    <source>
        <dbReference type="EnsemblMetazoa" id="ADIR010649-PA"/>
    </source>
</evidence>
<evidence type="ECO:0000313" key="4">
    <source>
        <dbReference type="Proteomes" id="UP000075884"/>
    </source>
</evidence>
<dbReference type="VEuPathDB" id="VectorBase:ADIR010649"/>
<feature type="coiled-coil region" evidence="1">
    <location>
        <begin position="127"/>
        <end position="154"/>
    </location>
</feature>
<keyword evidence="4" id="KW-1185">Reference proteome</keyword>
<feature type="coiled-coil region" evidence="1">
    <location>
        <begin position="948"/>
        <end position="1007"/>
    </location>
</feature>
<protein>
    <submittedName>
        <fullName evidence="3">Uncharacterized protein</fullName>
    </submittedName>
</protein>